<organism evidence="11 12">
    <name type="scientific">Candidatus Nitronauta litoralis</name>
    <dbReference type="NCBI Taxonomy" id="2705533"/>
    <lineage>
        <taxon>Bacteria</taxon>
        <taxon>Pseudomonadati</taxon>
        <taxon>Nitrospinota/Tectimicrobiota group</taxon>
        <taxon>Nitrospinota</taxon>
        <taxon>Nitrospinia</taxon>
        <taxon>Nitrospinales</taxon>
        <taxon>Nitrospinaceae</taxon>
        <taxon>Candidatus Nitronauta</taxon>
    </lineage>
</organism>
<dbReference type="CDD" id="cd16325">
    <property type="entry name" value="LolA"/>
    <property type="match status" value="1"/>
</dbReference>
<keyword evidence="9" id="KW-0143">Chaperone</keyword>
<dbReference type="NCBIfam" id="TIGR00547">
    <property type="entry name" value="lolA"/>
    <property type="match status" value="1"/>
</dbReference>
<keyword evidence="6 10" id="KW-0732">Signal</keyword>
<evidence type="ECO:0000256" key="3">
    <source>
        <dbReference type="ARBA" id="ARBA00011245"/>
    </source>
</evidence>
<keyword evidence="7" id="KW-0574">Periplasm</keyword>
<evidence type="ECO:0000256" key="6">
    <source>
        <dbReference type="ARBA" id="ARBA00022729"/>
    </source>
</evidence>
<dbReference type="GO" id="GO:0042953">
    <property type="term" value="P:lipoprotein transport"/>
    <property type="evidence" value="ECO:0007669"/>
    <property type="project" value="InterPro"/>
</dbReference>
<feature type="chain" id="PRO_5032275279" description="Outer-membrane lipoprotein carrier protein" evidence="10">
    <location>
        <begin position="28"/>
        <end position="222"/>
    </location>
</feature>
<dbReference type="GO" id="GO:0042597">
    <property type="term" value="C:periplasmic space"/>
    <property type="evidence" value="ECO:0007669"/>
    <property type="project" value="UniProtKB-SubCell"/>
</dbReference>
<evidence type="ECO:0000256" key="7">
    <source>
        <dbReference type="ARBA" id="ARBA00022764"/>
    </source>
</evidence>
<evidence type="ECO:0000256" key="9">
    <source>
        <dbReference type="ARBA" id="ARBA00023186"/>
    </source>
</evidence>
<dbReference type="Proteomes" id="UP000594688">
    <property type="component" value="Chromosome"/>
</dbReference>
<keyword evidence="11" id="KW-0449">Lipoprotein</keyword>
<keyword evidence="5" id="KW-0813">Transport</keyword>
<gene>
    <name evidence="11" type="primary">lolA</name>
    <name evidence="11" type="ORF">G3M70_12650</name>
</gene>
<reference evidence="11 12" key="1">
    <citation type="submission" date="2020-02" db="EMBL/GenBank/DDBJ databases">
        <title>Genomic and physiological characterization of two novel Nitrospinaceae genera.</title>
        <authorList>
            <person name="Mueller A.J."/>
            <person name="Jung M.-Y."/>
            <person name="Strachan C.R."/>
            <person name="Herbold C.W."/>
            <person name="Kirkegaard R.H."/>
            <person name="Daims H."/>
        </authorList>
    </citation>
    <scope>NUCLEOTIDE SEQUENCE [LARGE SCALE GENOMIC DNA]</scope>
    <source>
        <strain evidence="11">EB</strain>
    </source>
</reference>
<evidence type="ECO:0000313" key="11">
    <source>
        <dbReference type="EMBL" id="QPJ62678.1"/>
    </source>
</evidence>
<dbReference type="SUPFAM" id="SSF89392">
    <property type="entry name" value="Prokaryotic lipoproteins and lipoprotein localization factors"/>
    <property type="match status" value="1"/>
</dbReference>
<evidence type="ECO:0000256" key="2">
    <source>
        <dbReference type="ARBA" id="ARBA00007615"/>
    </source>
</evidence>
<dbReference type="AlphaFoldDB" id="A0A7T0BXE6"/>
<comment type="similarity">
    <text evidence="2">Belongs to the LolA family.</text>
</comment>
<sequence length="222" mass="25211">MTKRKRCLLSFAISVFISATINTNALALNPDETIIAVQKRYDATTSLKARFIQKSYLKVMGQSQVAEGSVLIKKPGRMKWNYSAPDPQLLISDEDFLWLYLPDDKQATRMKIESVYSSNTPALFLAGKGKLTRSFNVGQVLEQETTYKITLFPKEEEQNIDHLVLFADKKNFQILGSSVYDKLGNHTEMRFTDIKVNPTLNDNLFLFKAPAGVEIIDFSEQQ</sequence>
<evidence type="ECO:0000256" key="10">
    <source>
        <dbReference type="SAM" id="SignalP"/>
    </source>
</evidence>
<dbReference type="InterPro" id="IPR018323">
    <property type="entry name" value="OM_lipoprot_carrier_LolA_Pbac"/>
</dbReference>
<dbReference type="InterPro" id="IPR029046">
    <property type="entry name" value="LolA/LolB/LppX"/>
</dbReference>
<protein>
    <recommendedName>
        <fullName evidence="4">Outer-membrane lipoprotein carrier protein</fullName>
    </recommendedName>
</protein>
<feature type="signal peptide" evidence="10">
    <location>
        <begin position="1"/>
        <end position="27"/>
    </location>
</feature>
<name>A0A7T0BXE6_9BACT</name>
<dbReference type="PANTHER" id="PTHR35869:SF1">
    <property type="entry name" value="OUTER-MEMBRANE LIPOPROTEIN CARRIER PROTEIN"/>
    <property type="match status" value="1"/>
</dbReference>
<dbReference type="PANTHER" id="PTHR35869">
    <property type="entry name" value="OUTER-MEMBRANE LIPOPROTEIN CARRIER PROTEIN"/>
    <property type="match status" value="1"/>
</dbReference>
<keyword evidence="8" id="KW-0653">Protein transport</keyword>
<comment type="subcellular location">
    <subcellularLocation>
        <location evidence="1">Periplasm</location>
    </subcellularLocation>
</comment>
<dbReference type="Pfam" id="PF03548">
    <property type="entry name" value="LolA"/>
    <property type="match status" value="1"/>
</dbReference>
<evidence type="ECO:0000256" key="8">
    <source>
        <dbReference type="ARBA" id="ARBA00022927"/>
    </source>
</evidence>
<evidence type="ECO:0000256" key="1">
    <source>
        <dbReference type="ARBA" id="ARBA00004418"/>
    </source>
</evidence>
<dbReference type="KEGG" id="nli:G3M70_12650"/>
<proteinExistence type="inferred from homology"/>
<dbReference type="EMBL" id="CP048685">
    <property type="protein sequence ID" value="QPJ62678.1"/>
    <property type="molecule type" value="Genomic_DNA"/>
</dbReference>
<comment type="subunit">
    <text evidence="3">Monomer.</text>
</comment>
<evidence type="ECO:0000256" key="5">
    <source>
        <dbReference type="ARBA" id="ARBA00022448"/>
    </source>
</evidence>
<evidence type="ECO:0000313" key="12">
    <source>
        <dbReference type="Proteomes" id="UP000594688"/>
    </source>
</evidence>
<dbReference type="InterPro" id="IPR004564">
    <property type="entry name" value="OM_lipoprot_carrier_LolA-like"/>
</dbReference>
<accession>A0A7T0BXE6</accession>
<evidence type="ECO:0000256" key="4">
    <source>
        <dbReference type="ARBA" id="ARBA00014035"/>
    </source>
</evidence>
<dbReference type="Gene3D" id="2.50.20.10">
    <property type="entry name" value="Lipoprotein localisation LolA/LolB/LppX"/>
    <property type="match status" value="1"/>
</dbReference>